<comment type="caution">
    <text evidence="10">The sequence shown here is derived from an EMBL/GenBank/DDBJ whole genome shotgun (WGS) entry which is preliminary data.</text>
</comment>
<dbReference type="HAMAP" id="MF_00316">
    <property type="entry name" value="MobA"/>
    <property type="match status" value="1"/>
</dbReference>
<comment type="domain">
    <text evidence="8">The N-terminal domain determines nucleotide recognition and specific binding, while the C-terminal domain determines the specific binding to the target protein.</text>
</comment>
<evidence type="ECO:0000256" key="6">
    <source>
        <dbReference type="ARBA" id="ARBA00023134"/>
    </source>
</evidence>
<protein>
    <recommendedName>
        <fullName evidence="8">Probable molybdenum cofactor guanylyltransferase</fullName>
        <shortName evidence="8">MoCo guanylyltransferase</shortName>
        <ecNumber evidence="8">2.7.7.77</ecNumber>
    </recommendedName>
    <alternativeName>
        <fullName evidence="8">GTP:molybdopterin guanylyltransferase</fullName>
    </alternativeName>
    <alternativeName>
        <fullName evidence="8">Mo-MPT guanylyltransferase</fullName>
    </alternativeName>
    <alternativeName>
        <fullName evidence="8">Molybdopterin guanylyltransferase</fullName>
    </alternativeName>
    <alternativeName>
        <fullName evidence="8">Molybdopterin-guanine dinucleotide synthase</fullName>
        <shortName evidence="8">MGD synthase</shortName>
    </alternativeName>
</protein>
<keyword evidence="3 8" id="KW-0479">Metal-binding</keyword>
<dbReference type="Pfam" id="PF12804">
    <property type="entry name" value="NTP_transf_3"/>
    <property type="match status" value="1"/>
</dbReference>
<evidence type="ECO:0000259" key="9">
    <source>
        <dbReference type="Pfam" id="PF12804"/>
    </source>
</evidence>
<feature type="binding site" evidence="8">
    <location>
        <position position="102"/>
    </location>
    <ligand>
        <name>Mg(2+)</name>
        <dbReference type="ChEBI" id="CHEBI:18420"/>
    </ligand>
</feature>
<keyword evidence="4 8" id="KW-0547">Nucleotide-binding</keyword>
<comment type="similarity">
    <text evidence="8">Belongs to the MobA family.</text>
</comment>
<feature type="domain" description="MobA-like NTP transferase" evidence="9">
    <location>
        <begin position="7"/>
        <end position="167"/>
    </location>
</feature>
<proteinExistence type="inferred from homology"/>
<feature type="binding site" evidence="8">
    <location>
        <begin position="10"/>
        <end position="12"/>
    </location>
    <ligand>
        <name>GTP</name>
        <dbReference type="ChEBI" id="CHEBI:37565"/>
    </ligand>
</feature>
<evidence type="ECO:0000313" key="11">
    <source>
        <dbReference type="Proteomes" id="UP001649381"/>
    </source>
</evidence>
<dbReference type="PANTHER" id="PTHR19136:SF81">
    <property type="entry name" value="MOLYBDENUM COFACTOR GUANYLYLTRANSFERASE"/>
    <property type="match status" value="1"/>
</dbReference>
<dbReference type="PANTHER" id="PTHR19136">
    <property type="entry name" value="MOLYBDENUM COFACTOR GUANYLYLTRANSFERASE"/>
    <property type="match status" value="1"/>
</dbReference>
<dbReference type="Proteomes" id="UP001649381">
    <property type="component" value="Unassembled WGS sequence"/>
</dbReference>
<dbReference type="Gene3D" id="3.90.550.10">
    <property type="entry name" value="Spore Coat Polysaccharide Biosynthesis Protein SpsA, Chain A"/>
    <property type="match status" value="1"/>
</dbReference>
<feature type="binding site" evidence="8">
    <location>
        <position position="102"/>
    </location>
    <ligand>
        <name>GTP</name>
        <dbReference type="ChEBI" id="CHEBI:37565"/>
    </ligand>
</feature>
<dbReference type="EMBL" id="JAKIJS010000001">
    <property type="protein sequence ID" value="MCF6137911.1"/>
    <property type="molecule type" value="Genomic_DNA"/>
</dbReference>
<keyword evidence="11" id="KW-1185">Reference proteome</keyword>
<dbReference type="InterPro" id="IPR025877">
    <property type="entry name" value="MobA-like_NTP_Trfase"/>
</dbReference>
<evidence type="ECO:0000256" key="8">
    <source>
        <dbReference type="HAMAP-Rule" id="MF_00316"/>
    </source>
</evidence>
<dbReference type="InterPro" id="IPR029044">
    <property type="entry name" value="Nucleotide-diphossugar_trans"/>
</dbReference>
<evidence type="ECO:0000256" key="5">
    <source>
        <dbReference type="ARBA" id="ARBA00022842"/>
    </source>
</evidence>
<keyword evidence="7 8" id="KW-0501">Molybdenum cofactor biosynthesis</keyword>
<sequence>MNLNKVGIILAGGESRRYGTPKALEKLNGIPFYLRAVDVLRPLVERIVIVAHPSIENQLNELDDQIDVITDVVEYKGMGPLAGIYSGIKYLPAADYFVLASDMPIMRSSVFQQQYAVKKMLTSDCTIIPCVDGRIQPLAAIYSASITELIPKILKSDKRRLTDLLQQTNCAYLHYTSEERMSCFKNVNTPGDYIELTR</sequence>
<accession>A0ABS9H1F2</accession>
<dbReference type="CDD" id="cd02503">
    <property type="entry name" value="MobA"/>
    <property type="match status" value="1"/>
</dbReference>
<evidence type="ECO:0000256" key="4">
    <source>
        <dbReference type="ARBA" id="ARBA00022741"/>
    </source>
</evidence>
<dbReference type="InterPro" id="IPR013482">
    <property type="entry name" value="Molybde_CF_guanTrfase"/>
</dbReference>
<comment type="subcellular location">
    <subcellularLocation>
        <location evidence="8">Cytoplasm</location>
    </subcellularLocation>
</comment>
<comment type="function">
    <text evidence="8">Transfers a GMP moiety from GTP to Mo-molybdopterin (Mo-MPT) cofactor (Moco or molybdenum cofactor) to form Mo-molybdopterin guanine dinucleotide (Mo-MGD) cofactor.</text>
</comment>
<evidence type="ECO:0000256" key="3">
    <source>
        <dbReference type="ARBA" id="ARBA00022723"/>
    </source>
</evidence>
<dbReference type="GO" id="GO:0016779">
    <property type="term" value="F:nucleotidyltransferase activity"/>
    <property type="evidence" value="ECO:0007669"/>
    <property type="project" value="UniProtKB-KW"/>
</dbReference>
<comment type="caution">
    <text evidence="8">Lacks conserved residue(s) required for the propagation of feature annotation.</text>
</comment>
<keyword evidence="10" id="KW-0548">Nucleotidyltransferase</keyword>
<evidence type="ECO:0000256" key="2">
    <source>
        <dbReference type="ARBA" id="ARBA00022679"/>
    </source>
</evidence>
<evidence type="ECO:0000256" key="1">
    <source>
        <dbReference type="ARBA" id="ARBA00022490"/>
    </source>
</evidence>
<dbReference type="RefSeq" id="WP_236333911.1">
    <property type="nucleotide sequence ID" value="NZ_JAKIJS010000001.1"/>
</dbReference>
<keyword evidence="2 8" id="KW-0808">Transferase</keyword>
<keyword evidence="1 8" id="KW-0963">Cytoplasm</keyword>
<comment type="cofactor">
    <cofactor evidence="8">
        <name>Mg(2+)</name>
        <dbReference type="ChEBI" id="CHEBI:18420"/>
    </cofactor>
</comment>
<evidence type="ECO:0000256" key="7">
    <source>
        <dbReference type="ARBA" id="ARBA00023150"/>
    </source>
</evidence>
<comment type="catalytic activity">
    <reaction evidence="8">
        <text>Mo-molybdopterin + GTP + H(+) = Mo-molybdopterin guanine dinucleotide + diphosphate</text>
        <dbReference type="Rhea" id="RHEA:34243"/>
        <dbReference type="ChEBI" id="CHEBI:15378"/>
        <dbReference type="ChEBI" id="CHEBI:33019"/>
        <dbReference type="ChEBI" id="CHEBI:37565"/>
        <dbReference type="ChEBI" id="CHEBI:71302"/>
        <dbReference type="ChEBI" id="CHEBI:71310"/>
        <dbReference type="EC" id="2.7.7.77"/>
    </reaction>
</comment>
<reference evidence="10 11" key="1">
    <citation type="submission" date="2022-01" db="EMBL/GenBank/DDBJ databases">
        <title>Alkalihalobacillus sp. EGI L200015, a novel bacterium isolated from a salt lake sediment.</title>
        <authorList>
            <person name="Gao L."/>
            <person name="Fang B.-Z."/>
            <person name="Li W.-J."/>
        </authorList>
    </citation>
    <scope>NUCLEOTIDE SEQUENCE [LARGE SCALE GENOMIC DNA]</scope>
    <source>
        <strain evidence="10 11">KCTC 12718</strain>
    </source>
</reference>
<dbReference type="EC" id="2.7.7.77" evidence="8"/>
<organism evidence="10 11">
    <name type="scientific">Pseudalkalibacillus berkeleyi</name>
    <dbReference type="NCBI Taxonomy" id="1069813"/>
    <lineage>
        <taxon>Bacteria</taxon>
        <taxon>Bacillati</taxon>
        <taxon>Bacillota</taxon>
        <taxon>Bacilli</taxon>
        <taxon>Bacillales</taxon>
        <taxon>Fictibacillaceae</taxon>
        <taxon>Pseudalkalibacillus</taxon>
    </lineage>
</organism>
<keyword evidence="6 8" id="KW-0342">GTP-binding</keyword>
<dbReference type="SUPFAM" id="SSF53448">
    <property type="entry name" value="Nucleotide-diphospho-sugar transferases"/>
    <property type="match status" value="1"/>
</dbReference>
<keyword evidence="5 8" id="KW-0460">Magnesium</keyword>
<evidence type="ECO:0000313" key="10">
    <source>
        <dbReference type="EMBL" id="MCF6137911.1"/>
    </source>
</evidence>
<feature type="binding site" evidence="8">
    <location>
        <position position="22"/>
    </location>
    <ligand>
        <name>GTP</name>
        <dbReference type="ChEBI" id="CHEBI:37565"/>
    </ligand>
</feature>
<feature type="binding site" evidence="8">
    <location>
        <position position="71"/>
    </location>
    <ligand>
        <name>GTP</name>
        <dbReference type="ChEBI" id="CHEBI:37565"/>
    </ligand>
</feature>
<gene>
    <name evidence="8" type="primary">mobA</name>
    <name evidence="10" type="ORF">L2716_09240</name>
</gene>
<name>A0ABS9H1F2_9BACL</name>